<feature type="transmembrane region" description="Helical" evidence="1">
    <location>
        <begin position="84"/>
        <end position="101"/>
    </location>
</feature>
<keyword evidence="1" id="KW-0812">Transmembrane</keyword>
<evidence type="ECO:0000313" key="3">
    <source>
        <dbReference type="Proteomes" id="UP000236248"/>
    </source>
</evidence>
<feature type="transmembrane region" description="Helical" evidence="1">
    <location>
        <begin position="147"/>
        <end position="165"/>
    </location>
</feature>
<feature type="transmembrane region" description="Helical" evidence="1">
    <location>
        <begin position="185"/>
        <end position="208"/>
    </location>
</feature>
<gene>
    <name evidence="2" type="ORF">NCAV_0990</name>
</gene>
<reference evidence="3" key="1">
    <citation type="submission" date="2018-01" db="EMBL/GenBank/DDBJ databases">
        <authorList>
            <person name="Kerou L M."/>
        </authorList>
    </citation>
    <scope>NUCLEOTIDE SEQUENCE [LARGE SCALE GENOMIC DNA]</scope>
    <source>
        <strain evidence="3">SCU2</strain>
    </source>
</reference>
<dbReference type="KEGG" id="ncv:NCAV_0990"/>
<keyword evidence="1" id="KW-1133">Transmembrane helix</keyword>
<keyword evidence="1" id="KW-0472">Membrane</keyword>
<dbReference type="AlphaFoldDB" id="A0A2K5ARB6"/>
<keyword evidence="3" id="KW-1185">Reference proteome</keyword>
<dbReference type="RefSeq" id="WP_197706564.1">
    <property type="nucleotide sequence ID" value="NZ_LT981265.1"/>
</dbReference>
<protein>
    <submittedName>
        <fullName evidence="2">Putative nickel/cobalt transporter</fullName>
    </submittedName>
</protein>
<accession>A0A2K5ARB6</accession>
<dbReference type="GeneID" id="41595033"/>
<feature type="transmembrane region" description="Helical" evidence="1">
    <location>
        <begin position="12"/>
        <end position="38"/>
    </location>
</feature>
<sequence>MSVTKPVTMIDGVLIGVIVFGLLHGVNPSHGWLVAVLYSMHSRRQLVSGFISSGIIAGAHFLSSIVVVLAYILISPLIEIPLQYLQYGVAIALGVLAYLFWREKGEDFIETQHGHLHDNTQLIEHEHMHWHKDVGYHSHIHVHLARAVPSLNAIAGFALILGFAHEEEFVILSLAVGGVDPLLLIVTYATAVAIALIGITILAVKAYTYVQHKIIPYSRYLPKITALVLAVMALGFALGLF</sequence>
<feature type="transmembrane region" description="Helical" evidence="1">
    <location>
        <begin position="50"/>
        <end position="78"/>
    </location>
</feature>
<dbReference type="EMBL" id="LT981265">
    <property type="protein sequence ID" value="SPC34167.1"/>
    <property type="molecule type" value="Genomic_DNA"/>
</dbReference>
<feature type="transmembrane region" description="Helical" evidence="1">
    <location>
        <begin position="220"/>
        <end position="240"/>
    </location>
</feature>
<name>A0A2K5ARB6_9ARCH</name>
<organism evidence="2 3">
    <name type="scientific">Candidatus Nitrosocaldus cavascurensis</name>
    <dbReference type="NCBI Taxonomy" id="2058097"/>
    <lineage>
        <taxon>Archaea</taxon>
        <taxon>Nitrososphaerota</taxon>
        <taxon>Nitrososphaeria</taxon>
        <taxon>Candidatus Nitrosocaldales</taxon>
        <taxon>Candidatus Nitrosocaldaceae</taxon>
        <taxon>Candidatus Nitrosocaldus</taxon>
    </lineage>
</organism>
<evidence type="ECO:0000313" key="2">
    <source>
        <dbReference type="EMBL" id="SPC34167.1"/>
    </source>
</evidence>
<proteinExistence type="predicted"/>
<dbReference type="Proteomes" id="UP000236248">
    <property type="component" value="Chromosome NCAV"/>
</dbReference>
<evidence type="ECO:0000256" key="1">
    <source>
        <dbReference type="SAM" id="Phobius"/>
    </source>
</evidence>